<keyword evidence="4" id="KW-1185">Reference proteome</keyword>
<reference evidence="3" key="4">
    <citation type="submission" date="2025-09" db="UniProtKB">
        <authorList>
            <consortium name="Ensembl"/>
        </authorList>
    </citation>
    <scope>IDENTIFICATION</scope>
</reference>
<evidence type="ECO:0000313" key="3">
    <source>
        <dbReference type="Ensembl" id="ENSCINP00000029915.1"/>
    </source>
</evidence>
<dbReference type="EMBL" id="EAAA01000786">
    <property type="status" value="NOT_ANNOTATED_CDS"/>
    <property type="molecule type" value="Genomic_DNA"/>
</dbReference>
<dbReference type="PANTHER" id="PTHR14327">
    <property type="entry name" value="CATION CHANNEL SPERM-ASSOCIATED PROTEIN SUBUNIT GAMMA"/>
    <property type="match status" value="1"/>
</dbReference>
<dbReference type="AlphaFoldDB" id="H2XJT3"/>
<name>H2XJT3_CIOIN</name>
<dbReference type="PANTHER" id="PTHR14327:SF1">
    <property type="entry name" value="CATION CHANNEL SPERM-ASSOCIATED AUXILIARY SUBUNIT GAMMA"/>
    <property type="match status" value="1"/>
</dbReference>
<keyword evidence="1" id="KW-0812">Transmembrane</keyword>
<dbReference type="GeneTree" id="ENSGT00390000014139"/>
<sequence>MSLEFDSKRSIEILASRGRTDNFECPSGVEDGIPCFTTSEFVTAFYMKDHVYGKRFPFVGNYTLRVVGGGVGYLENVRNYTQEEIAQYNYRPGNRDHPDCRIWSAITPGGMQDNETGELIFNSMNPPSIVFECRLLSPCGSIPFGQANPSGFYLVIETSTRGVDTSSNCDFTMRFVIHLIGIELNAKSHLYIMITTFAIISTFIILFYQFTDGSGRILLDKLLSKRGKSVLNLSSHNVFRKVYEKNAHSSTIAAQYQHRGSVGGSLLGQTVQDRSRSIALVSDLRRKSVSQNRIPDIMLTSNADVTSRLVLHGKSKH</sequence>
<dbReference type="Pfam" id="PF22846">
    <property type="entry name" value="CATSPERG_C"/>
    <property type="match status" value="1"/>
</dbReference>
<dbReference type="Ensembl" id="ENSCINT00000032561.1">
    <property type="protein sequence ID" value="ENSCINP00000029915.1"/>
    <property type="gene ID" value="ENSCING00000018661.1"/>
</dbReference>
<dbReference type="Proteomes" id="UP000008144">
    <property type="component" value="Chromosome 11"/>
</dbReference>
<dbReference type="GO" id="GO:0097228">
    <property type="term" value="C:sperm principal piece"/>
    <property type="evidence" value="ECO:0007669"/>
    <property type="project" value="InterPro"/>
</dbReference>
<evidence type="ECO:0000256" key="1">
    <source>
        <dbReference type="SAM" id="Phobius"/>
    </source>
</evidence>
<dbReference type="GO" id="GO:0036128">
    <property type="term" value="C:CatSper complex"/>
    <property type="evidence" value="ECO:0007669"/>
    <property type="project" value="InterPro"/>
</dbReference>
<reference evidence="3" key="3">
    <citation type="submission" date="2025-08" db="UniProtKB">
        <authorList>
            <consortium name="Ensembl"/>
        </authorList>
    </citation>
    <scope>IDENTIFICATION</scope>
</reference>
<dbReference type="HOGENOM" id="CLU_877035_0_0_1"/>
<dbReference type="InterPro" id="IPR028246">
    <property type="entry name" value="CATSPERG"/>
</dbReference>
<feature type="transmembrane region" description="Helical" evidence="1">
    <location>
        <begin position="190"/>
        <end position="210"/>
    </location>
</feature>
<accession>H2XJT3</accession>
<keyword evidence="1" id="KW-0472">Membrane</keyword>
<keyword evidence="1" id="KW-1133">Transmembrane helix</keyword>
<reference evidence="3" key="2">
    <citation type="journal article" date="2008" name="Genome Biol.">
        <title>Improved genome assembly and evidence-based global gene model set for the chordate Ciona intestinalis: new insight into intron and operon populations.</title>
        <authorList>
            <person name="Satou Y."/>
            <person name="Mineta K."/>
            <person name="Ogasawara M."/>
            <person name="Sasakura Y."/>
            <person name="Shoguchi E."/>
            <person name="Ueno K."/>
            <person name="Yamada L."/>
            <person name="Matsumoto J."/>
            <person name="Wasserscheid J."/>
            <person name="Dewar K."/>
            <person name="Wiley G.B."/>
            <person name="Macmil S.L."/>
            <person name="Roe B.A."/>
            <person name="Zeller R.W."/>
            <person name="Hastings K.E."/>
            <person name="Lemaire P."/>
            <person name="Lindquist E."/>
            <person name="Endo T."/>
            <person name="Hotta K."/>
            <person name="Inaba K."/>
        </authorList>
    </citation>
    <scope>NUCLEOTIDE SEQUENCE [LARGE SCALE GENOMIC DNA]</scope>
    <source>
        <strain evidence="3">wild type</strain>
    </source>
</reference>
<evidence type="ECO:0000313" key="4">
    <source>
        <dbReference type="Proteomes" id="UP000008144"/>
    </source>
</evidence>
<dbReference type="InParanoid" id="H2XJT3"/>
<organism evidence="3 4">
    <name type="scientific">Ciona intestinalis</name>
    <name type="common">Transparent sea squirt</name>
    <name type="synonym">Ascidia intestinalis</name>
    <dbReference type="NCBI Taxonomy" id="7719"/>
    <lineage>
        <taxon>Eukaryota</taxon>
        <taxon>Metazoa</taxon>
        <taxon>Chordata</taxon>
        <taxon>Tunicata</taxon>
        <taxon>Ascidiacea</taxon>
        <taxon>Phlebobranchia</taxon>
        <taxon>Cionidae</taxon>
        <taxon>Ciona</taxon>
    </lineage>
</organism>
<evidence type="ECO:0000259" key="2">
    <source>
        <dbReference type="Pfam" id="PF22846"/>
    </source>
</evidence>
<reference evidence="4" key="1">
    <citation type="journal article" date="2002" name="Science">
        <title>The draft genome of Ciona intestinalis: insights into chordate and vertebrate origins.</title>
        <authorList>
            <person name="Dehal P."/>
            <person name="Satou Y."/>
            <person name="Campbell R.K."/>
            <person name="Chapman J."/>
            <person name="Degnan B."/>
            <person name="De Tomaso A."/>
            <person name="Davidson B."/>
            <person name="Di Gregorio A."/>
            <person name="Gelpke M."/>
            <person name="Goodstein D.M."/>
            <person name="Harafuji N."/>
            <person name="Hastings K.E."/>
            <person name="Ho I."/>
            <person name="Hotta K."/>
            <person name="Huang W."/>
            <person name="Kawashima T."/>
            <person name="Lemaire P."/>
            <person name="Martinez D."/>
            <person name="Meinertzhagen I.A."/>
            <person name="Necula S."/>
            <person name="Nonaka M."/>
            <person name="Putnam N."/>
            <person name="Rash S."/>
            <person name="Saiga H."/>
            <person name="Satake M."/>
            <person name="Terry A."/>
            <person name="Yamada L."/>
            <person name="Wang H.G."/>
            <person name="Awazu S."/>
            <person name="Azumi K."/>
            <person name="Boore J."/>
            <person name="Branno M."/>
            <person name="Chin-Bow S."/>
            <person name="DeSantis R."/>
            <person name="Doyle S."/>
            <person name="Francino P."/>
            <person name="Keys D.N."/>
            <person name="Haga S."/>
            <person name="Hayashi H."/>
            <person name="Hino K."/>
            <person name="Imai K.S."/>
            <person name="Inaba K."/>
            <person name="Kano S."/>
            <person name="Kobayashi K."/>
            <person name="Kobayashi M."/>
            <person name="Lee B.I."/>
            <person name="Makabe K.W."/>
            <person name="Manohar C."/>
            <person name="Matassi G."/>
            <person name="Medina M."/>
            <person name="Mochizuki Y."/>
            <person name="Mount S."/>
            <person name="Morishita T."/>
            <person name="Miura S."/>
            <person name="Nakayama A."/>
            <person name="Nishizaka S."/>
            <person name="Nomoto H."/>
            <person name="Ohta F."/>
            <person name="Oishi K."/>
            <person name="Rigoutsos I."/>
            <person name="Sano M."/>
            <person name="Sasaki A."/>
            <person name="Sasakura Y."/>
            <person name="Shoguchi E."/>
            <person name="Shin-i T."/>
            <person name="Spagnuolo A."/>
            <person name="Stainier D."/>
            <person name="Suzuki M.M."/>
            <person name="Tassy O."/>
            <person name="Takatori N."/>
            <person name="Tokuoka M."/>
            <person name="Yagi K."/>
            <person name="Yoshizaki F."/>
            <person name="Wada S."/>
            <person name="Zhang C."/>
            <person name="Hyatt P.D."/>
            <person name="Larimer F."/>
            <person name="Detter C."/>
            <person name="Doggett N."/>
            <person name="Glavina T."/>
            <person name="Hawkins T."/>
            <person name="Richardson P."/>
            <person name="Lucas S."/>
            <person name="Kohara Y."/>
            <person name="Levine M."/>
            <person name="Satoh N."/>
            <person name="Rokhsar D.S."/>
        </authorList>
    </citation>
    <scope>NUCLEOTIDE SEQUENCE [LARGE SCALE GENOMIC DNA]</scope>
</reference>
<feature type="domain" description="CATSPERG C-terminal" evidence="2">
    <location>
        <begin position="29"/>
        <end position="208"/>
    </location>
</feature>
<protein>
    <recommendedName>
        <fullName evidence="2">CATSPERG C-terminal domain-containing protein</fullName>
    </recommendedName>
</protein>
<dbReference type="InterPro" id="IPR053873">
    <property type="entry name" value="CATSPERG_C"/>
</dbReference>
<dbReference type="STRING" id="7719.ENSCINP00000029915"/>
<proteinExistence type="predicted"/>